<dbReference type="Pfam" id="PF09360">
    <property type="entry name" value="zf-CDGSH"/>
    <property type="match status" value="1"/>
</dbReference>
<evidence type="ECO:0000256" key="1">
    <source>
        <dbReference type="ARBA" id="ARBA00022714"/>
    </source>
</evidence>
<gene>
    <name evidence="6" type="ORF">C7460_112144</name>
</gene>
<dbReference type="InterPro" id="IPR042216">
    <property type="entry name" value="MitoNEET_CISD"/>
</dbReference>
<evidence type="ECO:0000313" key="7">
    <source>
        <dbReference type="Proteomes" id="UP000256779"/>
    </source>
</evidence>
<dbReference type="RefSeq" id="WP_115868686.1">
    <property type="nucleotide sequence ID" value="NZ_QREG01000012.1"/>
</dbReference>
<evidence type="ECO:0000256" key="4">
    <source>
        <dbReference type="ARBA" id="ARBA00023014"/>
    </source>
</evidence>
<dbReference type="Proteomes" id="UP000256779">
    <property type="component" value="Unassembled WGS sequence"/>
</dbReference>
<keyword evidence="3" id="KW-0408">Iron</keyword>
<dbReference type="Gene3D" id="3.40.5.90">
    <property type="entry name" value="CDGSH iron-sulfur domain, mitoNEET-type"/>
    <property type="match status" value="1"/>
</dbReference>
<feature type="domain" description="Iron-binding zinc finger CDGSH type" evidence="5">
    <location>
        <begin position="96"/>
        <end position="133"/>
    </location>
</feature>
<dbReference type="GO" id="GO:0046872">
    <property type="term" value="F:metal ion binding"/>
    <property type="evidence" value="ECO:0007669"/>
    <property type="project" value="UniProtKB-KW"/>
</dbReference>
<evidence type="ECO:0000256" key="3">
    <source>
        <dbReference type="ARBA" id="ARBA00023004"/>
    </source>
</evidence>
<dbReference type="GO" id="GO:0051537">
    <property type="term" value="F:2 iron, 2 sulfur cluster binding"/>
    <property type="evidence" value="ECO:0007669"/>
    <property type="project" value="UniProtKB-KW"/>
</dbReference>
<proteinExistence type="predicted"/>
<evidence type="ECO:0000259" key="5">
    <source>
        <dbReference type="SMART" id="SM00704"/>
    </source>
</evidence>
<name>A0A3D9L1B2_MARFU</name>
<dbReference type="GO" id="GO:0005737">
    <property type="term" value="C:cytoplasm"/>
    <property type="evidence" value="ECO:0007669"/>
    <property type="project" value="UniProtKB-ARBA"/>
</dbReference>
<dbReference type="EMBL" id="QREG01000012">
    <property type="protein sequence ID" value="RED97533.1"/>
    <property type="molecule type" value="Genomic_DNA"/>
</dbReference>
<keyword evidence="1" id="KW-0001">2Fe-2S</keyword>
<keyword evidence="4" id="KW-0411">Iron-sulfur</keyword>
<dbReference type="AlphaFoldDB" id="A0A3D9L1B2"/>
<keyword evidence="2" id="KW-0479">Metal-binding</keyword>
<dbReference type="OrthoDB" id="9795032at2"/>
<dbReference type="SMART" id="SM00704">
    <property type="entry name" value="ZnF_CDGSH"/>
    <property type="match status" value="1"/>
</dbReference>
<evidence type="ECO:0000313" key="6">
    <source>
        <dbReference type="EMBL" id="RED97533.1"/>
    </source>
</evidence>
<reference evidence="6 7" key="1">
    <citation type="submission" date="2018-07" db="EMBL/GenBank/DDBJ databases">
        <title>Genomic Encyclopedia of Type Strains, Phase IV (KMG-IV): sequencing the most valuable type-strain genomes for metagenomic binning, comparative biology and taxonomic classification.</title>
        <authorList>
            <person name="Goeker M."/>
        </authorList>
    </citation>
    <scope>NUCLEOTIDE SEQUENCE [LARGE SCALE GENOMIC DNA]</scope>
    <source>
        <strain evidence="6 7">DSM 4134</strain>
    </source>
</reference>
<sequence>MPTVKEYSNKKVTVVWKPDLCIHSKKCFKGLPSVFDPNARPWIDVTGANSEAIVEQVGKCPSGALSIKNAESDTQNEKWKVDVVENGPLIINQPVIICTTAGEEQKEKTALCRCGASENKPYCDGSHKKVQFKG</sequence>
<keyword evidence="7" id="KW-1185">Reference proteome</keyword>
<dbReference type="InterPro" id="IPR018967">
    <property type="entry name" value="FeS-contain_CDGSH-typ"/>
</dbReference>
<evidence type="ECO:0000256" key="2">
    <source>
        <dbReference type="ARBA" id="ARBA00022723"/>
    </source>
</evidence>
<dbReference type="Pfam" id="PF06902">
    <property type="entry name" value="Fer4_19"/>
    <property type="match status" value="1"/>
</dbReference>
<protein>
    <submittedName>
        <fullName evidence="6">CDGSH-type Zn-finger protein</fullName>
    </submittedName>
</protein>
<comment type="caution">
    <text evidence="6">The sequence shown here is derived from an EMBL/GenBank/DDBJ whole genome shotgun (WGS) entry which is preliminary data.</text>
</comment>
<organism evidence="6 7">
    <name type="scientific">Marinoscillum furvescens DSM 4134</name>
    <dbReference type="NCBI Taxonomy" id="1122208"/>
    <lineage>
        <taxon>Bacteria</taxon>
        <taxon>Pseudomonadati</taxon>
        <taxon>Bacteroidota</taxon>
        <taxon>Cytophagia</taxon>
        <taxon>Cytophagales</taxon>
        <taxon>Reichenbachiellaceae</taxon>
        <taxon>Marinoscillum</taxon>
    </lineage>
</organism>
<dbReference type="InterPro" id="IPR010693">
    <property type="entry name" value="Divergent_4Fe-4S_mono-cluster"/>
</dbReference>
<accession>A0A3D9L1B2</accession>